<reference evidence="2 3" key="1">
    <citation type="journal article" date="2018" name="Front. Microbiol.">
        <title>Genome-Wide Analysis of Corynespora cassiicola Leaf Fall Disease Putative Effectors.</title>
        <authorList>
            <person name="Lopez D."/>
            <person name="Ribeiro S."/>
            <person name="Label P."/>
            <person name="Fumanal B."/>
            <person name="Venisse J.S."/>
            <person name="Kohler A."/>
            <person name="de Oliveira R.R."/>
            <person name="Labutti K."/>
            <person name="Lipzen A."/>
            <person name="Lail K."/>
            <person name="Bauer D."/>
            <person name="Ohm R.A."/>
            <person name="Barry K.W."/>
            <person name="Spatafora J."/>
            <person name="Grigoriev I.V."/>
            <person name="Martin F.M."/>
            <person name="Pujade-Renaud V."/>
        </authorList>
    </citation>
    <scope>NUCLEOTIDE SEQUENCE [LARGE SCALE GENOMIC DNA]</scope>
    <source>
        <strain evidence="2 3">Philippines</strain>
    </source>
</reference>
<dbReference type="AlphaFoldDB" id="A0A2T2NPN2"/>
<gene>
    <name evidence="2" type="ORF">BS50DRAFT_667534</name>
</gene>
<proteinExistence type="predicted"/>
<feature type="region of interest" description="Disordered" evidence="1">
    <location>
        <begin position="1"/>
        <end position="26"/>
    </location>
</feature>
<dbReference type="EMBL" id="KZ678135">
    <property type="protein sequence ID" value="PSN67216.1"/>
    <property type="molecule type" value="Genomic_DNA"/>
</dbReference>
<feature type="region of interest" description="Disordered" evidence="1">
    <location>
        <begin position="178"/>
        <end position="206"/>
    </location>
</feature>
<evidence type="ECO:0000313" key="2">
    <source>
        <dbReference type="EMBL" id="PSN67216.1"/>
    </source>
</evidence>
<name>A0A2T2NPN2_CORCC</name>
<evidence type="ECO:0000313" key="3">
    <source>
        <dbReference type="Proteomes" id="UP000240883"/>
    </source>
</evidence>
<feature type="compositionally biased region" description="Basic residues" evidence="1">
    <location>
        <begin position="98"/>
        <end position="108"/>
    </location>
</feature>
<sequence>MAAGRRAAGLDFAASSQQPCHRRHPKAPGTVKLVKLVKLAKLAKLSRRHSPRPSAALRAVPASTARLAASLAMSDSLTERAQCAEPGTAGVSVPGAPRRTRGRRRGRRGQQMAPRLKNRQRRNLGAGPCGLPPVQSRARDPVMIHPGQFARQARTCFESNVAIHRPLFFPPFCSSAARPDAASGRSHYASSASSRRETRAPGTAAGRRLAVIRRGGSHHLGQPRNSSGAPRPATLQDRDWPVVAIFCYFGSAEALLAAAGRWLSPHWADGTPPDPGGTMAHPPCAATAATAAAATTATTATARYTAACPDTVGQASWPRDPGLRTPPVERAARRFRSAPEGGQSIGPVLARPNHAPREPQPHCPWPMALCRSTERPASITAPLTPLRPSAHVSGRRLGLATAAATAATGDKQVRLRAALAHARLLHGLMAWPHVGCCCCYCCCVVAAAHPSEPVTLHGKTACLLAMLACSLAACCCFCCSPASCREADADLQGEP</sequence>
<feature type="compositionally biased region" description="Low complexity" evidence="1">
    <location>
        <begin position="181"/>
        <end position="193"/>
    </location>
</feature>
<dbReference type="Proteomes" id="UP000240883">
    <property type="component" value="Unassembled WGS sequence"/>
</dbReference>
<organism evidence="2 3">
    <name type="scientific">Corynespora cassiicola Philippines</name>
    <dbReference type="NCBI Taxonomy" id="1448308"/>
    <lineage>
        <taxon>Eukaryota</taxon>
        <taxon>Fungi</taxon>
        <taxon>Dikarya</taxon>
        <taxon>Ascomycota</taxon>
        <taxon>Pezizomycotina</taxon>
        <taxon>Dothideomycetes</taxon>
        <taxon>Pleosporomycetidae</taxon>
        <taxon>Pleosporales</taxon>
        <taxon>Corynesporascaceae</taxon>
        <taxon>Corynespora</taxon>
    </lineage>
</organism>
<feature type="region of interest" description="Disordered" evidence="1">
    <location>
        <begin position="85"/>
        <end position="138"/>
    </location>
</feature>
<accession>A0A2T2NPN2</accession>
<protein>
    <submittedName>
        <fullName evidence="2">Uncharacterized protein</fullName>
    </submittedName>
</protein>
<keyword evidence="3" id="KW-1185">Reference proteome</keyword>
<evidence type="ECO:0000256" key="1">
    <source>
        <dbReference type="SAM" id="MobiDB-lite"/>
    </source>
</evidence>